<feature type="compositionally biased region" description="Polar residues" evidence="1">
    <location>
        <begin position="1"/>
        <end position="12"/>
    </location>
</feature>
<dbReference type="EMBL" id="JAKKOR010000006">
    <property type="protein sequence ID" value="MCF8588467.1"/>
    <property type="molecule type" value="Genomic_DNA"/>
</dbReference>
<keyword evidence="4" id="KW-1185">Reference proteome</keyword>
<evidence type="ECO:0000256" key="2">
    <source>
        <dbReference type="SAM" id="Phobius"/>
    </source>
</evidence>
<organism evidence="3 4">
    <name type="scientific">Gordonia liuliyuniae</name>
    <dbReference type="NCBI Taxonomy" id="2911517"/>
    <lineage>
        <taxon>Bacteria</taxon>
        <taxon>Bacillati</taxon>
        <taxon>Actinomycetota</taxon>
        <taxon>Actinomycetes</taxon>
        <taxon>Mycobacteriales</taxon>
        <taxon>Gordoniaceae</taxon>
        <taxon>Gordonia</taxon>
    </lineage>
</organism>
<keyword evidence="2" id="KW-0812">Transmembrane</keyword>
<evidence type="ECO:0000313" key="3">
    <source>
        <dbReference type="EMBL" id="MCF8588467.1"/>
    </source>
</evidence>
<protein>
    <recommendedName>
        <fullName evidence="5">Interferon-induced transmembrane protein</fullName>
    </recommendedName>
</protein>
<feature type="transmembrane region" description="Helical" evidence="2">
    <location>
        <begin position="202"/>
        <end position="227"/>
    </location>
</feature>
<sequence length="241" mass="24958">MTTPDDPSGQPSNDEDWTAYEPTQVGTPKPDLTKRDVPAPAESATNGPPAYEPTQTTPTPPPLPEPGFAQPGFAQPGFAQPGYAQPGYAQPGYAQPGYSEQAYAQPPVVAPGPYGAAYPYPGQQFGAAQPGPAPQTGQISSIVALVFGGILTVSCYGTLIGIAPLVLGIIGLTKANSVGRLWFAGQTAEASQAAESSKKAAMWAWISLGIGVVLAIIVIIILVVWAVNNDPSPDTTYTYDT</sequence>
<feature type="transmembrane region" description="Helical" evidence="2">
    <location>
        <begin position="142"/>
        <end position="172"/>
    </location>
</feature>
<keyword evidence="2" id="KW-0472">Membrane</keyword>
<keyword evidence="2" id="KW-1133">Transmembrane helix</keyword>
<dbReference type="RefSeq" id="WP_236997709.1">
    <property type="nucleotide sequence ID" value="NZ_JAKKOR010000006.1"/>
</dbReference>
<evidence type="ECO:0000256" key="1">
    <source>
        <dbReference type="SAM" id="MobiDB-lite"/>
    </source>
</evidence>
<feature type="region of interest" description="Disordered" evidence="1">
    <location>
        <begin position="1"/>
        <end position="86"/>
    </location>
</feature>
<evidence type="ECO:0000313" key="4">
    <source>
        <dbReference type="Proteomes" id="UP001200110"/>
    </source>
</evidence>
<dbReference type="Proteomes" id="UP001200110">
    <property type="component" value="Unassembled WGS sequence"/>
</dbReference>
<name>A0ABS9ISD4_9ACTN</name>
<evidence type="ECO:0008006" key="5">
    <source>
        <dbReference type="Google" id="ProtNLM"/>
    </source>
</evidence>
<proteinExistence type="predicted"/>
<comment type="caution">
    <text evidence="3">The sequence shown here is derived from an EMBL/GenBank/DDBJ whole genome shotgun (WGS) entry which is preliminary data.</text>
</comment>
<gene>
    <name evidence="3" type="ORF">L5G33_08325</name>
</gene>
<reference evidence="3 4" key="1">
    <citation type="submission" date="2022-01" db="EMBL/GenBank/DDBJ databases">
        <authorList>
            <person name="Huang Y."/>
        </authorList>
    </citation>
    <scope>NUCLEOTIDE SEQUENCE [LARGE SCALE GENOMIC DNA]</scope>
    <source>
        <strain evidence="3 4">HY366</strain>
    </source>
</reference>
<feature type="compositionally biased region" description="Low complexity" evidence="1">
    <location>
        <begin position="48"/>
        <end position="57"/>
    </location>
</feature>
<accession>A0ABS9ISD4</accession>